<feature type="non-terminal residue" evidence="3">
    <location>
        <position position="477"/>
    </location>
</feature>
<dbReference type="InterPro" id="IPR047629">
    <property type="entry name" value="IS1182_transpos"/>
</dbReference>
<feature type="domain" description="Transposase DDE" evidence="2">
    <location>
        <begin position="334"/>
        <end position="450"/>
    </location>
</feature>
<dbReference type="AlphaFoldDB" id="A0A6J4UF21"/>
<sequence length="477" mass="54028">YRHLEATLDLGFVRERARGLYSSRGRPGIDPVVFFKLQLVMFFEGIRSERKLVETASLNLAHRWYLGYALDEPLPDHSSLTRIRQRLGVDVFQRFFEKVVDLCQETGLVWGRELYVDATKVEANAGIPSLVPRFYYEAKTHLADLFAGEPAEEDEKPATVDADLPEGIVRLPTEIDAEGGPARDDPPWRLLEERRLDPRRGAAWGYERTSAWRVSPADPDATPMRTKHGMALGYHDHYIVDGGKARIVLAALVTPADVMENVPLRDLLWRARFRRKLRPDHVTGDTAYGTVENIVAVEDAGIRAFFPLPDFDTRTPFFGKGAFAFDAAADVYRCPGDETLRFRTHKHAERVRVYRAPAAACNACRLKSQCTASDQGRQVRRCLDEAYLDRVRGYHASEAYKKAMRKRQVWVEPLFAEAKEWHGLRRFRLRGLANVNTEGLLVAAGQNLKRWLAAAGWGRRHTPCGSLVALPAPPQRL</sequence>
<dbReference type="NCBIfam" id="NF033551">
    <property type="entry name" value="transpos_IS1182"/>
    <property type="match status" value="1"/>
</dbReference>
<organism evidence="3">
    <name type="scientific">uncultured Thermomicrobiales bacterium</name>
    <dbReference type="NCBI Taxonomy" id="1645740"/>
    <lineage>
        <taxon>Bacteria</taxon>
        <taxon>Pseudomonadati</taxon>
        <taxon>Thermomicrobiota</taxon>
        <taxon>Thermomicrobia</taxon>
        <taxon>Thermomicrobiales</taxon>
        <taxon>environmental samples</taxon>
    </lineage>
</organism>
<proteinExistence type="predicted"/>
<evidence type="ECO:0000313" key="3">
    <source>
        <dbReference type="EMBL" id="CAA9548044.1"/>
    </source>
</evidence>
<dbReference type="PANTHER" id="PTHR33408">
    <property type="entry name" value="TRANSPOSASE"/>
    <property type="match status" value="1"/>
</dbReference>
<evidence type="ECO:0008006" key="4">
    <source>
        <dbReference type="Google" id="ProtNLM"/>
    </source>
</evidence>
<dbReference type="InterPro" id="IPR025668">
    <property type="entry name" value="Tnp_DDE_dom"/>
</dbReference>
<dbReference type="EMBL" id="CADCWM010000189">
    <property type="protein sequence ID" value="CAA9548044.1"/>
    <property type="molecule type" value="Genomic_DNA"/>
</dbReference>
<dbReference type="Pfam" id="PF13751">
    <property type="entry name" value="DDE_Tnp_1_6"/>
    <property type="match status" value="1"/>
</dbReference>
<dbReference type="Pfam" id="PF05598">
    <property type="entry name" value="DUF772"/>
    <property type="match status" value="1"/>
</dbReference>
<protein>
    <recommendedName>
        <fullName evidence="4">Mobile element protein</fullName>
    </recommendedName>
</protein>
<evidence type="ECO:0000259" key="1">
    <source>
        <dbReference type="Pfam" id="PF05598"/>
    </source>
</evidence>
<name>A0A6J4UF21_9BACT</name>
<feature type="non-terminal residue" evidence="3">
    <location>
        <position position="1"/>
    </location>
</feature>
<feature type="domain" description="Transposase InsH N-terminal" evidence="1">
    <location>
        <begin position="1"/>
        <end position="86"/>
    </location>
</feature>
<accession>A0A6J4UF21</accession>
<reference evidence="3" key="1">
    <citation type="submission" date="2020-02" db="EMBL/GenBank/DDBJ databases">
        <authorList>
            <person name="Meier V. D."/>
        </authorList>
    </citation>
    <scope>NUCLEOTIDE SEQUENCE</scope>
    <source>
        <strain evidence="3">AVDCRST_MAG88</strain>
    </source>
</reference>
<dbReference type="InterPro" id="IPR008490">
    <property type="entry name" value="Transposase_InsH_N"/>
</dbReference>
<gene>
    <name evidence="3" type="ORF">AVDCRST_MAG88-558</name>
</gene>
<evidence type="ECO:0000259" key="2">
    <source>
        <dbReference type="Pfam" id="PF13751"/>
    </source>
</evidence>